<evidence type="ECO:0000256" key="9">
    <source>
        <dbReference type="ARBA" id="ARBA00022833"/>
    </source>
</evidence>
<dbReference type="PROSITE" id="PS50088">
    <property type="entry name" value="ANK_REPEAT"/>
    <property type="match status" value="3"/>
</dbReference>
<keyword evidence="9" id="KW-0862">Zinc</keyword>
<dbReference type="SUPFAM" id="SSF48403">
    <property type="entry name" value="Ankyrin repeat"/>
    <property type="match status" value="1"/>
</dbReference>
<organism evidence="14 15">
    <name type="scientific">Patiria miniata</name>
    <name type="common">Bat star</name>
    <name type="synonym">Asterina miniata</name>
    <dbReference type="NCBI Taxonomy" id="46514"/>
    <lineage>
        <taxon>Eukaryota</taxon>
        <taxon>Metazoa</taxon>
        <taxon>Echinodermata</taxon>
        <taxon>Eleutherozoa</taxon>
        <taxon>Asterozoa</taxon>
        <taxon>Asteroidea</taxon>
        <taxon>Valvatacea</taxon>
        <taxon>Valvatida</taxon>
        <taxon>Asterinidae</taxon>
        <taxon>Patiria</taxon>
    </lineage>
</organism>
<accession>A0A914AE00</accession>
<dbReference type="PROSITE" id="PS50297">
    <property type="entry name" value="ANK_REP_REGION"/>
    <property type="match status" value="3"/>
</dbReference>
<dbReference type="FunFam" id="3.30.60.90:FF:000004">
    <property type="entry name" value="Putative E3 ubiquitin-protein ligase MIB2"/>
    <property type="match status" value="1"/>
</dbReference>
<dbReference type="FunFam" id="2.30.30.40:FF:000078">
    <property type="entry name" value="Putative e3 ubiquitin-protein ligase mib2"/>
    <property type="match status" value="1"/>
</dbReference>
<dbReference type="PANTHER" id="PTHR24202">
    <property type="entry name" value="E3 UBIQUITIN-PROTEIN LIGASE MIB2"/>
    <property type="match status" value="1"/>
</dbReference>
<feature type="domain" description="MIB/HERC2" evidence="13">
    <location>
        <begin position="1"/>
        <end position="69"/>
    </location>
</feature>
<dbReference type="PROSITE" id="PS50135">
    <property type="entry name" value="ZF_ZZ_2"/>
    <property type="match status" value="1"/>
</dbReference>
<evidence type="ECO:0000256" key="6">
    <source>
        <dbReference type="ARBA" id="ARBA00022737"/>
    </source>
</evidence>
<comment type="pathway">
    <text evidence="2">Protein modification; protein ubiquitination.</text>
</comment>
<dbReference type="SMART" id="SM00248">
    <property type="entry name" value="ANK"/>
    <property type="match status" value="9"/>
</dbReference>
<evidence type="ECO:0000256" key="10">
    <source>
        <dbReference type="PROSITE-ProRule" id="PRU00023"/>
    </source>
</evidence>
<dbReference type="GeneID" id="119732331"/>
<evidence type="ECO:0000313" key="14">
    <source>
        <dbReference type="EnsemblMetazoa" id="XP_038061716.1"/>
    </source>
</evidence>
<keyword evidence="10" id="KW-0040">ANK repeat</keyword>
<sequence>MSIGVRVVRGPDWKWGDQDGGKGCVGTVVPAESSQSAKGVWVRWDSGRKANYRPGGEKGTYDLRIYDNAQLGVKHPHINCDCCPEEGIVGIRWKCLECHDFDLCHSCYNKGKHDLGHRFTRIETNSVPGVEVPCRLSVTKCRSLGIFPGARVVRGPDWEWGDQDGGEGKIGTVKEVIGAQGTHRSWVKVQWPNRSTNQYRRGHGGKLDVQYTQEDTAGEFYMEHLPRLVRPDFDSGDKVRLLDIDPGILKELQKYRGKVGEVIVVDKDGDVKVNFGGASFFINPLCLAMEKKKGAEDTKAGAGELNAVELLASLLSKTKVDKNEELRREPDERSSGKALFNAAANGDTNKVREILMNHPDAGTGRHGSASTVGGTLADYLPPQAGQPPVSRMSASQRLPASVGVRSLVYCVDMTKQTCFALDIVNITRTYHSANCQGGKVRVHPGPSSPGLPKHDTTVKWNATKNANCCTAMSTFGKNERPSKDWFNAYLPTIEPEIEAKREAFLLHKRCLNKHTLAALRSTRSTTQRTHYSLLTSTGSNCAKKSSESGNVCSTYRGIKKALGPAVKGIAPDISVRRKDHLCQEKRSLTARNKWPDGLSTNQICTPVKRQSPTLPSVVQRIIPIIEELDEVPTMEDLSKTIDSLSDDKAPGIDNIPPKAMKHGKSALPLPLYELLCLCGKKVQIDNVVLEDVDEFTYLISTFSNNVSLDVELDRRLGKTNTILARLTTRVWENEALTGDIKIRVYQACVLSTLLYENDSWTIFIRFYISFHSYGFIDAAFSIGLYDCCGLKLGEVRFQNDKRQTALHAAVLRGHVDAVNVLALGKVPLEHPDEAGDTALSYAVHGNKPDIIKTLLLAGSNINAANNKGLTPLHLASQKGHQACAEALLMSPKCDVNYQNSDGDSPLFLAIHNNNTQIIHLLINHQRTDLRQVNKKGFSSLHHAVFCQNSFAVGGILRKSPSMINVTTSTDNFTALHIAALNGLTEITLILVKQANCNKELKTIAGQTALHMAIDKTNNKCIEALVNNGANVNAQDGDGDTSLHLVMMKASMKDIIGTPLGQLLQLVQQLGDEGSSSDEKSNLVAIAVYLIKNDADIYITNKKGQNVLDVTLNPGVKKLLRDHYQRKRLAQAMKNSPDVNCKVS</sequence>
<evidence type="ECO:0000313" key="15">
    <source>
        <dbReference type="Proteomes" id="UP000887568"/>
    </source>
</evidence>
<dbReference type="GO" id="GO:0016567">
    <property type="term" value="P:protein ubiquitination"/>
    <property type="evidence" value="ECO:0007669"/>
    <property type="project" value="InterPro"/>
</dbReference>
<reference evidence="14" key="1">
    <citation type="submission" date="2022-11" db="UniProtKB">
        <authorList>
            <consortium name="EnsemblMetazoa"/>
        </authorList>
    </citation>
    <scope>IDENTIFICATION</scope>
</reference>
<keyword evidence="3" id="KW-0963">Cytoplasm</keyword>
<evidence type="ECO:0000256" key="8">
    <source>
        <dbReference type="ARBA" id="ARBA00022786"/>
    </source>
</evidence>
<feature type="domain" description="MIB/HERC2" evidence="13">
    <location>
        <begin position="138"/>
        <end position="215"/>
    </location>
</feature>
<dbReference type="PROSITE" id="PS51416">
    <property type="entry name" value="MIB_HERC2"/>
    <property type="match status" value="2"/>
</dbReference>
<dbReference type="SMART" id="SM00291">
    <property type="entry name" value="ZnF_ZZ"/>
    <property type="match status" value="1"/>
</dbReference>
<keyword evidence="7 11" id="KW-0863">Zinc-finger</keyword>
<dbReference type="PROSITE" id="PS01357">
    <property type="entry name" value="ZF_ZZ_1"/>
    <property type="match status" value="1"/>
</dbReference>
<dbReference type="InterPro" id="IPR000433">
    <property type="entry name" value="Znf_ZZ"/>
</dbReference>
<keyword evidence="6" id="KW-0677">Repeat</keyword>
<evidence type="ECO:0000256" key="7">
    <source>
        <dbReference type="ARBA" id="ARBA00022771"/>
    </source>
</evidence>
<evidence type="ECO:0008006" key="16">
    <source>
        <dbReference type="Google" id="ProtNLM"/>
    </source>
</evidence>
<dbReference type="Pfam" id="PF00569">
    <property type="entry name" value="ZZ"/>
    <property type="match status" value="1"/>
</dbReference>
<comment type="subcellular location">
    <subcellularLocation>
        <location evidence="1">Cytoplasm</location>
    </subcellularLocation>
</comment>
<dbReference type="GO" id="GO:0008270">
    <property type="term" value="F:zinc ion binding"/>
    <property type="evidence" value="ECO:0007669"/>
    <property type="project" value="UniProtKB-KW"/>
</dbReference>
<dbReference type="Gene3D" id="1.25.40.20">
    <property type="entry name" value="Ankyrin repeat-containing domain"/>
    <property type="match status" value="4"/>
</dbReference>
<dbReference type="PANTHER" id="PTHR24202:SF4">
    <property type="entry name" value="E3 UBIQUITIN-PROTEIN LIGASE MIB2-RELATED"/>
    <property type="match status" value="1"/>
</dbReference>
<keyword evidence="8" id="KW-0833">Ubl conjugation pathway</keyword>
<dbReference type="InterPro" id="IPR002110">
    <property type="entry name" value="Ankyrin_rpt"/>
</dbReference>
<dbReference type="Gene3D" id="2.30.30.40">
    <property type="entry name" value="SH3 Domains"/>
    <property type="match status" value="2"/>
</dbReference>
<evidence type="ECO:0000256" key="11">
    <source>
        <dbReference type="PROSITE-ProRule" id="PRU00228"/>
    </source>
</evidence>
<keyword evidence="4" id="KW-0808">Transferase</keyword>
<dbReference type="InterPro" id="IPR037252">
    <property type="entry name" value="Mib_Herc2_sf"/>
</dbReference>
<dbReference type="SUPFAM" id="SSF57850">
    <property type="entry name" value="RING/U-box"/>
    <property type="match status" value="1"/>
</dbReference>
<dbReference type="Gene3D" id="3.30.60.90">
    <property type="match status" value="1"/>
</dbReference>
<evidence type="ECO:0000256" key="3">
    <source>
        <dbReference type="ARBA" id="ARBA00022490"/>
    </source>
</evidence>
<dbReference type="PRINTS" id="PR01415">
    <property type="entry name" value="ANKYRIN"/>
</dbReference>
<feature type="repeat" description="ANK" evidence="10">
    <location>
        <begin position="834"/>
        <end position="866"/>
    </location>
</feature>
<evidence type="ECO:0000256" key="4">
    <source>
        <dbReference type="ARBA" id="ARBA00022679"/>
    </source>
</evidence>
<proteinExistence type="predicted"/>
<name>A0A914AE00_PATMI</name>
<dbReference type="InterPro" id="IPR036770">
    <property type="entry name" value="Ankyrin_rpt-contain_sf"/>
</dbReference>
<dbReference type="GO" id="GO:0004842">
    <property type="term" value="F:ubiquitin-protein transferase activity"/>
    <property type="evidence" value="ECO:0007669"/>
    <property type="project" value="InterPro"/>
</dbReference>
<keyword evidence="15" id="KW-1185">Reference proteome</keyword>
<dbReference type="SUPFAM" id="SSF159034">
    <property type="entry name" value="Mib/herc2 domain-like"/>
    <property type="match status" value="2"/>
</dbReference>
<dbReference type="Proteomes" id="UP000887568">
    <property type="component" value="Unplaced"/>
</dbReference>
<evidence type="ECO:0000256" key="2">
    <source>
        <dbReference type="ARBA" id="ARBA00004906"/>
    </source>
</evidence>
<feature type="repeat" description="ANK" evidence="10">
    <location>
        <begin position="1004"/>
        <end position="1036"/>
    </location>
</feature>
<keyword evidence="5" id="KW-0479">Metal-binding</keyword>
<protein>
    <recommendedName>
        <fullName evidence="16">RING-type E3 ubiquitin transferase</fullName>
    </recommendedName>
</protein>
<evidence type="ECO:0000259" key="12">
    <source>
        <dbReference type="PROSITE" id="PS50135"/>
    </source>
</evidence>
<evidence type="ECO:0000259" key="13">
    <source>
        <dbReference type="PROSITE" id="PS51416"/>
    </source>
</evidence>
<evidence type="ECO:0000256" key="5">
    <source>
        <dbReference type="ARBA" id="ARBA00022723"/>
    </source>
</evidence>
<feature type="repeat" description="ANK" evidence="10">
    <location>
        <begin position="867"/>
        <end position="900"/>
    </location>
</feature>
<dbReference type="OrthoDB" id="6070753at2759"/>
<feature type="domain" description="ZZ-type" evidence="12">
    <location>
        <begin position="75"/>
        <end position="127"/>
    </location>
</feature>
<dbReference type="RefSeq" id="XP_038061716.1">
    <property type="nucleotide sequence ID" value="XM_038205788.1"/>
</dbReference>
<dbReference type="InterPro" id="IPR010606">
    <property type="entry name" value="Mib_Herc2"/>
</dbReference>
<dbReference type="Pfam" id="PF12796">
    <property type="entry name" value="Ank_2"/>
    <property type="match status" value="3"/>
</dbReference>
<evidence type="ECO:0000256" key="1">
    <source>
        <dbReference type="ARBA" id="ARBA00004496"/>
    </source>
</evidence>
<dbReference type="GO" id="GO:0005737">
    <property type="term" value="C:cytoplasm"/>
    <property type="evidence" value="ECO:0007669"/>
    <property type="project" value="UniProtKB-SubCell"/>
</dbReference>
<dbReference type="AlphaFoldDB" id="A0A914AE00"/>
<dbReference type="Pfam" id="PF06701">
    <property type="entry name" value="MIB_HERC2"/>
    <property type="match status" value="2"/>
</dbReference>
<dbReference type="InterPro" id="IPR043145">
    <property type="entry name" value="Znf_ZZ_sf"/>
</dbReference>
<dbReference type="EnsemblMetazoa" id="XM_038205788.1">
    <property type="protein sequence ID" value="XP_038061716.1"/>
    <property type="gene ID" value="LOC119732331"/>
</dbReference>